<name>A0ABW1X227_9ACTN</name>
<dbReference type="Proteomes" id="UP001596266">
    <property type="component" value="Unassembled WGS sequence"/>
</dbReference>
<keyword evidence="3" id="KW-1185">Reference proteome</keyword>
<comment type="caution">
    <text evidence="2">The sequence shown here is derived from an EMBL/GenBank/DDBJ whole genome shotgun (WGS) entry which is preliminary data.</text>
</comment>
<evidence type="ECO:0000256" key="1">
    <source>
        <dbReference type="SAM" id="MobiDB-lite"/>
    </source>
</evidence>
<feature type="region of interest" description="Disordered" evidence="1">
    <location>
        <begin position="42"/>
        <end position="74"/>
    </location>
</feature>
<evidence type="ECO:0000313" key="2">
    <source>
        <dbReference type="EMBL" id="MFC6397529.1"/>
    </source>
</evidence>
<organism evidence="2 3">
    <name type="scientific">Luteococcus sanguinis</name>
    <dbReference type="NCBI Taxonomy" id="174038"/>
    <lineage>
        <taxon>Bacteria</taxon>
        <taxon>Bacillati</taxon>
        <taxon>Actinomycetota</taxon>
        <taxon>Actinomycetes</taxon>
        <taxon>Propionibacteriales</taxon>
        <taxon>Propionibacteriaceae</taxon>
        <taxon>Luteococcus</taxon>
    </lineage>
</organism>
<evidence type="ECO:0000313" key="3">
    <source>
        <dbReference type="Proteomes" id="UP001596266"/>
    </source>
</evidence>
<accession>A0ABW1X227</accession>
<sequence length="74" mass="7762">MEAALGLALLVAIALGVFLVVPALVAVPVLVVAWARRPRPVGALTPELDRPQPRPGTQPPAEKPAQRQDVVRAA</sequence>
<feature type="compositionally biased region" description="Basic and acidic residues" evidence="1">
    <location>
        <begin position="64"/>
        <end position="74"/>
    </location>
</feature>
<gene>
    <name evidence="2" type="ORF">ACFP57_11125</name>
</gene>
<dbReference type="EMBL" id="JBHSUA010000020">
    <property type="protein sequence ID" value="MFC6397529.1"/>
    <property type="molecule type" value="Genomic_DNA"/>
</dbReference>
<reference evidence="3" key="1">
    <citation type="journal article" date="2019" name="Int. J. Syst. Evol. Microbiol.">
        <title>The Global Catalogue of Microorganisms (GCM) 10K type strain sequencing project: providing services to taxonomists for standard genome sequencing and annotation.</title>
        <authorList>
            <consortium name="The Broad Institute Genomics Platform"/>
            <consortium name="The Broad Institute Genome Sequencing Center for Infectious Disease"/>
            <person name="Wu L."/>
            <person name="Ma J."/>
        </authorList>
    </citation>
    <scope>NUCLEOTIDE SEQUENCE [LARGE SCALE GENOMIC DNA]</scope>
    <source>
        <strain evidence="3">CGMCC 1.15277</strain>
    </source>
</reference>
<proteinExistence type="predicted"/>
<feature type="compositionally biased region" description="Pro residues" evidence="1">
    <location>
        <begin position="53"/>
        <end position="62"/>
    </location>
</feature>
<protein>
    <submittedName>
        <fullName evidence="2">Uncharacterized protein</fullName>
    </submittedName>
</protein>
<dbReference type="RefSeq" id="WP_343885832.1">
    <property type="nucleotide sequence ID" value="NZ_BAAAKI010000010.1"/>
</dbReference>